<feature type="signal peptide" evidence="1">
    <location>
        <begin position="1"/>
        <end position="24"/>
    </location>
</feature>
<name>A0A7R8UHL6_HERIL</name>
<sequence>MKLDSKQIAISFGVLLLVLWDTHADDSTETTTCTSGTASPAPDSDPHHFAVCSDGKETILKCPPLTLYAQGTTDIWKCRRYYGGCSESVAGCVPCQYFPWPNTPASMTPPACSTVGAMGPYCDPSHYWFCSSIYGVAELRECPPGYGFSTLRVFGCVTWIMKMNLQKAALFLCGLLLLLWDANAQSCTSGATSPPASGDPHYYNLCSDGAEVLTECPSSTFKYSQVIRE</sequence>
<organism evidence="2 3">
    <name type="scientific">Hermetia illucens</name>
    <name type="common">Black soldier fly</name>
    <dbReference type="NCBI Taxonomy" id="343691"/>
    <lineage>
        <taxon>Eukaryota</taxon>
        <taxon>Metazoa</taxon>
        <taxon>Ecdysozoa</taxon>
        <taxon>Arthropoda</taxon>
        <taxon>Hexapoda</taxon>
        <taxon>Insecta</taxon>
        <taxon>Pterygota</taxon>
        <taxon>Neoptera</taxon>
        <taxon>Endopterygota</taxon>
        <taxon>Diptera</taxon>
        <taxon>Brachycera</taxon>
        <taxon>Stratiomyomorpha</taxon>
        <taxon>Stratiomyidae</taxon>
        <taxon>Hermetiinae</taxon>
        <taxon>Hermetia</taxon>
    </lineage>
</organism>
<protein>
    <recommendedName>
        <fullName evidence="4">Chitin-binding type-2 domain-containing protein</fullName>
    </recommendedName>
</protein>
<evidence type="ECO:0000256" key="1">
    <source>
        <dbReference type="SAM" id="SignalP"/>
    </source>
</evidence>
<keyword evidence="1" id="KW-0732">Signal</keyword>
<dbReference type="Proteomes" id="UP000594454">
    <property type="component" value="Chromosome 2"/>
</dbReference>
<keyword evidence="3" id="KW-1185">Reference proteome</keyword>
<proteinExistence type="predicted"/>
<feature type="chain" id="PRO_5031509816" description="Chitin-binding type-2 domain-containing protein" evidence="1">
    <location>
        <begin position="25"/>
        <end position="229"/>
    </location>
</feature>
<evidence type="ECO:0000313" key="3">
    <source>
        <dbReference type="Proteomes" id="UP000594454"/>
    </source>
</evidence>
<gene>
    <name evidence="2" type="ORF">HERILL_LOCUS3840</name>
</gene>
<dbReference type="EMBL" id="LR899010">
    <property type="protein sequence ID" value="CAD7080697.1"/>
    <property type="molecule type" value="Genomic_DNA"/>
</dbReference>
<accession>A0A7R8UHL6</accession>
<dbReference type="OrthoDB" id="7898081at2759"/>
<evidence type="ECO:0000313" key="2">
    <source>
        <dbReference type="EMBL" id="CAD7080697.1"/>
    </source>
</evidence>
<dbReference type="AlphaFoldDB" id="A0A7R8UHL6"/>
<reference evidence="2 3" key="1">
    <citation type="submission" date="2020-11" db="EMBL/GenBank/DDBJ databases">
        <authorList>
            <person name="Wallbank WR R."/>
            <person name="Pardo Diaz C."/>
            <person name="Kozak K."/>
            <person name="Martin S."/>
            <person name="Jiggins C."/>
            <person name="Moest M."/>
            <person name="Warren A I."/>
            <person name="Generalovic N T."/>
            <person name="Byers J.R.P. K."/>
            <person name="Montejo-Kovacevich G."/>
            <person name="Yen C E."/>
        </authorList>
    </citation>
    <scope>NUCLEOTIDE SEQUENCE [LARGE SCALE GENOMIC DNA]</scope>
</reference>
<dbReference type="InParanoid" id="A0A7R8UHL6"/>
<evidence type="ECO:0008006" key="4">
    <source>
        <dbReference type="Google" id="ProtNLM"/>
    </source>
</evidence>